<feature type="domain" description="PI31 proteasome regulator N-terminal" evidence="4">
    <location>
        <begin position="15"/>
        <end position="157"/>
    </location>
</feature>
<evidence type="ECO:0000256" key="2">
    <source>
        <dbReference type="ARBA" id="ARBA00022942"/>
    </source>
</evidence>
<dbReference type="Pfam" id="PF11566">
    <property type="entry name" value="PI31_Prot_N"/>
    <property type="match status" value="1"/>
</dbReference>
<dbReference type="Gene3D" id="3.40.1000.30">
    <property type="match status" value="1"/>
</dbReference>
<comment type="similarity">
    <text evidence="1">Belongs to the proteasome inhibitor PI31 family.</text>
</comment>
<dbReference type="GO" id="GO:0043161">
    <property type="term" value="P:proteasome-mediated ubiquitin-dependent protein catabolic process"/>
    <property type="evidence" value="ECO:0007669"/>
    <property type="project" value="InterPro"/>
</dbReference>
<evidence type="ECO:0000313" key="6">
    <source>
        <dbReference type="Proteomes" id="UP000188268"/>
    </source>
</evidence>
<dbReference type="InterPro" id="IPR045128">
    <property type="entry name" value="PI31-like"/>
</dbReference>
<dbReference type="EMBL" id="AWWV01012527">
    <property type="protein sequence ID" value="OMO66455.1"/>
    <property type="molecule type" value="Genomic_DNA"/>
</dbReference>
<dbReference type="AlphaFoldDB" id="A0A1R3H7X8"/>
<feature type="region of interest" description="Disordered" evidence="3">
    <location>
        <begin position="248"/>
        <end position="303"/>
    </location>
</feature>
<feature type="compositionally biased region" description="Basic and acidic residues" evidence="3">
    <location>
        <begin position="290"/>
        <end position="303"/>
    </location>
</feature>
<dbReference type="PANTHER" id="PTHR13266">
    <property type="entry name" value="PROTEASOME INHIBITOR"/>
    <property type="match status" value="1"/>
</dbReference>
<sequence>MSNEKSVMAVIRAARPSFRNNHDKVAFAVHAAFLSSGFVLTAAGSPALADDALSSTSTDEVGIDNWNDFDDHYAFVYANPEKGSKKVLVKGMVMNGKLLVDALADGSSEPVHLEIDIDNYVGESASGNYSAQYKNLDKLVSSLDKEVISKLYGSSSKSSSSSNPPSQETGEGSGRDRNDPLVGRNDPLGPQIHPSGVVVPPIMPIPDSDLYPGSGPGMYPRSGFHGPGPMLIGPNDPRWSIRFGEPGLPGGEPGVPPGANFDPYGPPGVPGFEPNRFIRHPRRPGGGTHPDLEHFNRDGSDFI</sequence>
<keyword evidence="6" id="KW-1185">Reference proteome</keyword>
<reference evidence="5 6" key="1">
    <citation type="submission" date="2013-09" db="EMBL/GenBank/DDBJ databases">
        <title>Corchorus capsularis genome sequencing.</title>
        <authorList>
            <person name="Alam M."/>
            <person name="Haque M.S."/>
            <person name="Islam M.S."/>
            <person name="Emdad E.M."/>
            <person name="Islam M.M."/>
            <person name="Ahmed B."/>
            <person name="Halim A."/>
            <person name="Hossen Q.M.M."/>
            <person name="Hossain M.Z."/>
            <person name="Ahmed R."/>
            <person name="Khan M.M."/>
            <person name="Islam R."/>
            <person name="Rashid M.M."/>
            <person name="Khan S.A."/>
            <person name="Rahman M.S."/>
            <person name="Alam M."/>
        </authorList>
    </citation>
    <scope>NUCLEOTIDE SEQUENCE [LARGE SCALE GENOMIC DNA]</scope>
    <source>
        <strain evidence="6">cv. CVL-1</strain>
        <tissue evidence="5">Whole seedling</tissue>
    </source>
</reference>
<protein>
    <submittedName>
        <fullName evidence="5">Proteasome Inhibitor PI31</fullName>
    </submittedName>
</protein>
<dbReference type="PANTHER" id="PTHR13266:SF1">
    <property type="entry name" value="PROTEASOME INHIBITOR PI31 SUBUNIT"/>
    <property type="match status" value="1"/>
</dbReference>
<dbReference type="InterPro" id="IPR021625">
    <property type="entry name" value="PI31_Prot_N"/>
</dbReference>
<evidence type="ECO:0000256" key="3">
    <source>
        <dbReference type="SAM" id="MobiDB-lite"/>
    </source>
</evidence>
<dbReference type="Proteomes" id="UP000188268">
    <property type="component" value="Unassembled WGS sequence"/>
</dbReference>
<dbReference type="FunFam" id="3.40.1000.30:FF:000005">
    <property type="entry name" value="Probable proteasome inhibitor"/>
    <property type="match status" value="1"/>
</dbReference>
<evidence type="ECO:0000259" key="4">
    <source>
        <dbReference type="Pfam" id="PF11566"/>
    </source>
</evidence>
<comment type="caution">
    <text evidence="5">The sequence shown here is derived from an EMBL/GenBank/DDBJ whole genome shotgun (WGS) entry which is preliminary data.</text>
</comment>
<feature type="compositionally biased region" description="Low complexity" evidence="3">
    <location>
        <begin position="154"/>
        <end position="166"/>
    </location>
</feature>
<keyword evidence="2 5" id="KW-0647">Proteasome</keyword>
<dbReference type="STRING" id="210143.A0A1R3H7X8"/>
<dbReference type="GO" id="GO:0000502">
    <property type="term" value="C:proteasome complex"/>
    <property type="evidence" value="ECO:0007669"/>
    <property type="project" value="UniProtKB-KW"/>
</dbReference>
<dbReference type="GO" id="GO:0004866">
    <property type="term" value="F:endopeptidase inhibitor activity"/>
    <property type="evidence" value="ECO:0007669"/>
    <property type="project" value="InterPro"/>
</dbReference>
<name>A0A1R3H7X8_COCAP</name>
<feature type="region of interest" description="Disordered" evidence="3">
    <location>
        <begin position="152"/>
        <end position="201"/>
    </location>
</feature>
<dbReference type="GO" id="GO:0070628">
    <property type="term" value="F:proteasome binding"/>
    <property type="evidence" value="ECO:0007669"/>
    <property type="project" value="InterPro"/>
</dbReference>
<evidence type="ECO:0000256" key="1">
    <source>
        <dbReference type="ARBA" id="ARBA00006405"/>
    </source>
</evidence>
<dbReference type="Gramene" id="OMO66455">
    <property type="protein sequence ID" value="OMO66455"/>
    <property type="gene ID" value="CCACVL1_21143"/>
</dbReference>
<organism evidence="5 6">
    <name type="scientific">Corchorus capsularis</name>
    <name type="common">Jute</name>
    <dbReference type="NCBI Taxonomy" id="210143"/>
    <lineage>
        <taxon>Eukaryota</taxon>
        <taxon>Viridiplantae</taxon>
        <taxon>Streptophyta</taxon>
        <taxon>Embryophyta</taxon>
        <taxon>Tracheophyta</taxon>
        <taxon>Spermatophyta</taxon>
        <taxon>Magnoliopsida</taxon>
        <taxon>eudicotyledons</taxon>
        <taxon>Gunneridae</taxon>
        <taxon>Pentapetalae</taxon>
        <taxon>rosids</taxon>
        <taxon>malvids</taxon>
        <taxon>Malvales</taxon>
        <taxon>Malvaceae</taxon>
        <taxon>Grewioideae</taxon>
        <taxon>Apeibeae</taxon>
        <taxon>Corchorus</taxon>
    </lineage>
</organism>
<dbReference type="OMA" id="PFGFPDI"/>
<gene>
    <name evidence="5" type="ORF">CCACVL1_21143</name>
</gene>
<accession>A0A1R3H7X8</accession>
<evidence type="ECO:0000313" key="5">
    <source>
        <dbReference type="EMBL" id="OMO66455.1"/>
    </source>
</evidence>
<dbReference type="OrthoDB" id="68090at2759"/>
<proteinExistence type="inferred from homology"/>